<keyword evidence="2" id="KW-1015">Disulfide bond</keyword>
<dbReference type="RefSeq" id="XP_021868436.1">
    <property type="nucleotide sequence ID" value="XM_022019193.1"/>
</dbReference>
<evidence type="ECO:0000256" key="2">
    <source>
        <dbReference type="ARBA" id="ARBA00023157"/>
    </source>
</evidence>
<dbReference type="Proteomes" id="UP000193218">
    <property type="component" value="Unassembled WGS sequence"/>
</dbReference>
<comment type="caution">
    <text evidence="4">The sequence shown here is derived from an EMBL/GenBank/DDBJ whole genome shotgun (WGS) entry which is preliminary data.</text>
</comment>
<dbReference type="Pfam" id="PF08583">
    <property type="entry name" value="Cmc1"/>
    <property type="match status" value="1"/>
</dbReference>
<dbReference type="OrthoDB" id="6224010at2759"/>
<dbReference type="GO" id="GO:0005743">
    <property type="term" value="C:mitochondrial inner membrane"/>
    <property type="evidence" value="ECO:0007669"/>
    <property type="project" value="UniProtKB-SubCell"/>
</dbReference>
<dbReference type="InParanoid" id="A0A1Y1U814"/>
<keyword evidence="3" id="KW-0496">Mitochondrion</keyword>
<organism evidence="4 5">
    <name type="scientific">Kockovaella imperatae</name>
    <dbReference type="NCBI Taxonomy" id="4999"/>
    <lineage>
        <taxon>Eukaryota</taxon>
        <taxon>Fungi</taxon>
        <taxon>Dikarya</taxon>
        <taxon>Basidiomycota</taxon>
        <taxon>Agaricomycotina</taxon>
        <taxon>Tremellomycetes</taxon>
        <taxon>Tremellales</taxon>
        <taxon>Cuniculitremaceae</taxon>
        <taxon>Kockovaella</taxon>
    </lineage>
</organism>
<sequence>MQALSSREEADVKTQAREEAMTHCEQLVNEWGKCANGRTISMGWACKTQLKAWHQCIRDHVTEERLDQLRVEYLANRQQKLEEYKDRRRQEKVEAAKRQAGIKN</sequence>
<dbReference type="STRING" id="4999.A0A1Y1U814"/>
<dbReference type="EMBL" id="NBSH01000015">
    <property type="protein sequence ID" value="ORX34158.1"/>
    <property type="molecule type" value="Genomic_DNA"/>
</dbReference>
<keyword evidence="3" id="KW-0999">Mitochondrion inner membrane</keyword>
<proteinExistence type="inferred from homology"/>
<dbReference type="AlphaFoldDB" id="A0A1Y1U814"/>
<evidence type="ECO:0000256" key="3">
    <source>
        <dbReference type="RuleBase" id="RU364104"/>
    </source>
</evidence>
<accession>A0A1Y1U814</accession>
<name>A0A1Y1U814_9TREE</name>
<keyword evidence="3" id="KW-0472">Membrane</keyword>
<evidence type="ECO:0000313" key="4">
    <source>
        <dbReference type="EMBL" id="ORX34158.1"/>
    </source>
</evidence>
<keyword evidence="3" id="KW-0143">Chaperone</keyword>
<protein>
    <recommendedName>
        <fullName evidence="3">COX assembly mitochondrial protein</fullName>
    </recommendedName>
</protein>
<evidence type="ECO:0000256" key="1">
    <source>
        <dbReference type="ARBA" id="ARBA00007347"/>
    </source>
</evidence>
<keyword evidence="5" id="KW-1185">Reference proteome</keyword>
<gene>
    <name evidence="4" type="ORF">BD324DRAFT_683593</name>
</gene>
<comment type="function">
    <text evidence="3">Required for mitochondrial cytochrome c oxidase (COX) assembly and respiration.</text>
</comment>
<dbReference type="FunCoup" id="A0A1Y1U814">
    <property type="interactions" value="152"/>
</dbReference>
<comment type="subcellular location">
    <subcellularLocation>
        <location evidence="3">Mitochondrion inner membrane</location>
    </subcellularLocation>
</comment>
<comment type="similarity">
    <text evidence="1 3">Belongs to the CMC family.</text>
</comment>
<evidence type="ECO:0000313" key="5">
    <source>
        <dbReference type="Proteomes" id="UP000193218"/>
    </source>
</evidence>
<dbReference type="GeneID" id="33561002"/>
<reference evidence="4 5" key="1">
    <citation type="submission" date="2017-03" db="EMBL/GenBank/DDBJ databases">
        <title>Widespread Adenine N6-methylation of Active Genes in Fungi.</title>
        <authorList>
            <consortium name="DOE Joint Genome Institute"/>
            <person name="Mondo S.J."/>
            <person name="Dannebaum R.O."/>
            <person name="Kuo R.C."/>
            <person name="Louie K.B."/>
            <person name="Bewick A.J."/>
            <person name="Labutti K."/>
            <person name="Haridas S."/>
            <person name="Kuo A."/>
            <person name="Salamov A."/>
            <person name="Ahrendt S.R."/>
            <person name="Lau R."/>
            <person name="Bowen B.P."/>
            <person name="Lipzen A."/>
            <person name="Sullivan W."/>
            <person name="Andreopoulos W.B."/>
            <person name="Clum A."/>
            <person name="Lindquist E."/>
            <person name="Daum C."/>
            <person name="Northen T.R."/>
            <person name="Ramamoorthy G."/>
            <person name="Schmitz R.J."/>
            <person name="Gryganskyi A."/>
            <person name="Culley D."/>
            <person name="Magnuson J."/>
            <person name="James T.Y."/>
            <person name="O'Malley M.A."/>
            <person name="Stajich J.E."/>
            <person name="Spatafora J.W."/>
            <person name="Visel A."/>
            <person name="Grigoriev I.V."/>
        </authorList>
    </citation>
    <scope>NUCLEOTIDE SEQUENCE [LARGE SCALE GENOMIC DNA]</scope>
    <source>
        <strain evidence="4 5">NRRL Y-17943</strain>
    </source>
</reference>
<dbReference type="InterPro" id="IPR013892">
    <property type="entry name" value="Cyt_c_biogenesis_Cmc1-like"/>
</dbReference>